<feature type="non-terminal residue" evidence="2">
    <location>
        <position position="1"/>
    </location>
</feature>
<reference evidence="2" key="1">
    <citation type="submission" date="2020-02" db="EMBL/GenBank/DDBJ databases">
        <authorList>
            <person name="Meier V. D."/>
        </authorList>
    </citation>
    <scope>NUCLEOTIDE SEQUENCE</scope>
    <source>
        <strain evidence="2">AVDCRST_MAG89</strain>
    </source>
</reference>
<protein>
    <submittedName>
        <fullName evidence="2">Uncharacterized protein</fullName>
    </submittedName>
</protein>
<feature type="compositionally biased region" description="Basic residues" evidence="1">
    <location>
        <begin position="87"/>
        <end position="101"/>
    </location>
</feature>
<dbReference type="EMBL" id="CADCTV010000270">
    <property type="protein sequence ID" value="CAA9312607.1"/>
    <property type="molecule type" value="Genomic_DNA"/>
</dbReference>
<sequence length="101" mass="11322">ADPGSPDRHPPRSSDPAGARVVYAAHDAVRRVHGRFQRPSPEADERGRRHHHRHGNAGRAHARSRLDLADAPRGFAVPRHPGPGRGSARKRARPRRLRRRL</sequence>
<proteinExistence type="predicted"/>
<gene>
    <name evidence="2" type="ORF">AVDCRST_MAG89-1214</name>
</gene>
<evidence type="ECO:0000313" key="2">
    <source>
        <dbReference type="EMBL" id="CAA9312607.1"/>
    </source>
</evidence>
<feature type="non-terminal residue" evidence="2">
    <location>
        <position position="101"/>
    </location>
</feature>
<feature type="region of interest" description="Disordered" evidence="1">
    <location>
        <begin position="27"/>
        <end position="101"/>
    </location>
</feature>
<dbReference type="AlphaFoldDB" id="A0A6J4KS97"/>
<evidence type="ECO:0000256" key="1">
    <source>
        <dbReference type="SAM" id="MobiDB-lite"/>
    </source>
</evidence>
<organism evidence="2">
    <name type="scientific">uncultured Gemmatimonadota bacterium</name>
    <dbReference type="NCBI Taxonomy" id="203437"/>
    <lineage>
        <taxon>Bacteria</taxon>
        <taxon>Pseudomonadati</taxon>
        <taxon>Gemmatimonadota</taxon>
        <taxon>environmental samples</taxon>
    </lineage>
</organism>
<accession>A0A6J4KS97</accession>
<feature type="compositionally biased region" description="Basic residues" evidence="1">
    <location>
        <begin position="48"/>
        <end position="63"/>
    </location>
</feature>
<name>A0A6J4KS97_9BACT</name>